<keyword evidence="3" id="KW-0238">DNA-binding</keyword>
<evidence type="ECO:0000313" key="6">
    <source>
        <dbReference type="EMBL" id="TFW29210.1"/>
    </source>
</evidence>
<comment type="caution">
    <text evidence="6">The sequence shown here is derived from an EMBL/GenBank/DDBJ whole genome shotgun (WGS) entry which is preliminary data.</text>
</comment>
<organism evidence="6 7">
    <name type="scientific">Duganella callida</name>
    <dbReference type="NCBI Taxonomy" id="2561932"/>
    <lineage>
        <taxon>Bacteria</taxon>
        <taxon>Pseudomonadati</taxon>
        <taxon>Pseudomonadota</taxon>
        <taxon>Betaproteobacteria</taxon>
        <taxon>Burkholderiales</taxon>
        <taxon>Oxalobacteraceae</taxon>
        <taxon>Telluria group</taxon>
        <taxon>Duganella</taxon>
    </lineage>
</organism>
<dbReference type="InterPro" id="IPR005119">
    <property type="entry name" value="LysR_subst-bd"/>
</dbReference>
<dbReference type="Pfam" id="PF03466">
    <property type="entry name" value="LysR_substrate"/>
    <property type="match status" value="1"/>
</dbReference>
<dbReference type="Pfam" id="PF00126">
    <property type="entry name" value="HTH_1"/>
    <property type="match status" value="1"/>
</dbReference>
<dbReference type="GO" id="GO:0003700">
    <property type="term" value="F:DNA-binding transcription factor activity"/>
    <property type="evidence" value="ECO:0007669"/>
    <property type="project" value="InterPro"/>
</dbReference>
<name>A0A4Y9SRA2_9BURK</name>
<keyword evidence="2" id="KW-0805">Transcription regulation</keyword>
<dbReference type="GO" id="GO:0006351">
    <property type="term" value="P:DNA-templated transcription"/>
    <property type="evidence" value="ECO:0007669"/>
    <property type="project" value="TreeGrafter"/>
</dbReference>
<gene>
    <name evidence="6" type="ORF">E4L98_04415</name>
</gene>
<dbReference type="PROSITE" id="PS50931">
    <property type="entry name" value="HTH_LYSR"/>
    <property type="match status" value="1"/>
</dbReference>
<dbReference type="GO" id="GO:0043565">
    <property type="term" value="F:sequence-specific DNA binding"/>
    <property type="evidence" value="ECO:0007669"/>
    <property type="project" value="TreeGrafter"/>
</dbReference>
<protein>
    <submittedName>
        <fullName evidence="6">LysR family transcriptional regulator</fullName>
    </submittedName>
</protein>
<dbReference type="OrthoDB" id="9072091at2"/>
<keyword evidence="7" id="KW-1185">Reference proteome</keyword>
<dbReference type="InterPro" id="IPR036390">
    <property type="entry name" value="WH_DNA-bd_sf"/>
</dbReference>
<reference evidence="6 7" key="1">
    <citation type="submission" date="2019-03" db="EMBL/GenBank/DDBJ databases">
        <title>Draft Genome Sequence of Duganella callidus sp. nov., a Novel Duganella Species Isolated from Cultivated Soil.</title>
        <authorList>
            <person name="Raths R."/>
            <person name="Peta V."/>
            <person name="Bucking H."/>
        </authorList>
    </citation>
    <scope>NUCLEOTIDE SEQUENCE [LARGE SCALE GENOMIC DNA]</scope>
    <source>
        <strain evidence="6 7">DN04</strain>
    </source>
</reference>
<dbReference type="InterPro" id="IPR036388">
    <property type="entry name" value="WH-like_DNA-bd_sf"/>
</dbReference>
<dbReference type="SUPFAM" id="SSF53850">
    <property type="entry name" value="Periplasmic binding protein-like II"/>
    <property type="match status" value="1"/>
</dbReference>
<comment type="similarity">
    <text evidence="1">Belongs to the LysR transcriptional regulatory family.</text>
</comment>
<dbReference type="PANTHER" id="PTHR30537">
    <property type="entry name" value="HTH-TYPE TRANSCRIPTIONAL REGULATOR"/>
    <property type="match status" value="1"/>
</dbReference>
<dbReference type="PANTHER" id="PTHR30537:SF3">
    <property type="entry name" value="TRANSCRIPTIONAL REGULATORY PROTEIN"/>
    <property type="match status" value="1"/>
</dbReference>
<evidence type="ECO:0000256" key="1">
    <source>
        <dbReference type="ARBA" id="ARBA00009437"/>
    </source>
</evidence>
<feature type="domain" description="HTH lysR-type" evidence="5">
    <location>
        <begin position="1"/>
        <end position="60"/>
    </location>
</feature>
<dbReference type="InterPro" id="IPR058163">
    <property type="entry name" value="LysR-type_TF_proteobact-type"/>
</dbReference>
<dbReference type="FunFam" id="1.10.10.10:FF:000001">
    <property type="entry name" value="LysR family transcriptional regulator"/>
    <property type="match status" value="1"/>
</dbReference>
<dbReference type="AlphaFoldDB" id="A0A4Y9SRA2"/>
<evidence type="ECO:0000313" key="7">
    <source>
        <dbReference type="Proteomes" id="UP000297729"/>
    </source>
</evidence>
<dbReference type="SUPFAM" id="SSF46785">
    <property type="entry name" value="Winged helix' DNA-binding domain"/>
    <property type="match status" value="1"/>
</dbReference>
<dbReference type="RefSeq" id="WP_135200361.1">
    <property type="nucleotide sequence ID" value="NZ_SPVG01000040.1"/>
</dbReference>
<dbReference type="InterPro" id="IPR000847">
    <property type="entry name" value="LysR_HTH_N"/>
</dbReference>
<proteinExistence type="inferred from homology"/>
<dbReference type="Proteomes" id="UP000297729">
    <property type="component" value="Unassembled WGS sequence"/>
</dbReference>
<sequence>MNANWDDLKIFLAIAHNGTLGAAARALGQSQPTMGRRIRVLEEQLGYTLFQRTGDGFLLTRDGEAVLEHVQQMAHEADAVVRKLSGRQQLEGLLRVSTTEWFGAHLLAPIFARFSVEHPGMTIELVSETRLVSLARREADLVFRFRQFDEPDVIQRKAMHAPFGVYASSAYLRQAGRPQAGGADGAGQRLITMDTAYGDLADVPWLRRRLPKAHVALRANSRDVQASLCRSGAGLAVLPRCMGDAVRGLHLVDLGEPPPGRDIWAGYHKDLKRSPRLRAVLDTTLAALEQPED</sequence>
<dbReference type="EMBL" id="SPVG01000040">
    <property type="protein sequence ID" value="TFW29210.1"/>
    <property type="molecule type" value="Genomic_DNA"/>
</dbReference>
<evidence type="ECO:0000256" key="3">
    <source>
        <dbReference type="ARBA" id="ARBA00023125"/>
    </source>
</evidence>
<keyword evidence="4" id="KW-0804">Transcription</keyword>
<dbReference type="PRINTS" id="PR00039">
    <property type="entry name" value="HTHLYSR"/>
</dbReference>
<evidence type="ECO:0000259" key="5">
    <source>
        <dbReference type="PROSITE" id="PS50931"/>
    </source>
</evidence>
<dbReference type="Gene3D" id="1.10.10.10">
    <property type="entry name" value="Winged helix-like DNA-binding domain superfamily/Winged helix DNA-binding domain"/>
    <property type="match status" value="1"/>
</dbReference>
<evidence type="ECO:0000256" key="4">
    <source>
        <dbReference type="ARBA" id="ARBA00023163"/>
    </source>
</evidence>
<evidence type="ECO:0000256" key="2">
    <source>
        <dbReference type="ARBA" id="ARBA00023015"/>
    </source>
</evidence>
<dbReference type="Gene3D" id="3.40.190.290">
    <property type="match status" value="1"/>
</dbReference>
<accession>A0A4Y9SRA2</accession>